<evidence type="ECO:0000313" key="13">
    <source>
        <dbReference type="EMBL" id="TCC88721.1"/>
    </source>
</evidence>
<dbReference type="Gene3D" id="1.10.1060.10">
    <property type="entry name" value="Alpha-helical ferredoxin"/>
    <property type="match status" value="1"/>
</dbReference>
<evidence type="ECO:0000256" key="4">
    <source>
        <dbReference type="ARBA" id="ARBA00022723"/>
    </source>
</evidence>
<protein>
    <recommendedName>
        <fullName evidence="10">D-lactate dehydrogenase (cytochrome)</fullName>
        <ecNumber evidence="10">1.1.2.4</ecNumber>
    </recommendedName>
</protein>
<keyword evidence="5" id="KW-0274">FAD</keyword>
<accession>A0A4R0MPF6</accession>
<sequence>MKQRDIGELLQEILPQERVKCKLIDLVASASDAGFYYLRPVAVVYPVSESEIIKLFKFSQSQGIPLVFRCAGTSLSGQSITDGILVDLSRHWRKVSVEGNGNFIRVQPGVIGAIANAQLSCFGRKIGPDPASIGSAMMGGIISNNSSGMCCGVKDNTYHTLHSIRFVLPNGKTYDTAEPLDKYRFMVECPEIHDGLSALRERIVSSPQIIGRLRHKYLSKNTVGYGLNAFLDHGEPLEILARLLVGAEGTLAFVSEAMLRTIPDHLHKSTALLYFADITQACAAIPLLTESGAAAIELMDRAALKSIAHIEGIPEQIRLLPDRAAALLIEYQEEDTEALDLRVTAFRQMEAGVALLEPATFSSNRSEQALLWKVRKGMFPSVGAVRARGTTVILEDVAFPVSVLGEAIHDLQALFLQYDYLNAIIFGHAKDGNIHFVITQAFDGEQDVLRYKAFLEQLVELVVKKYDGALKAEHGTGRNMAPFVEAEWGTEIYQLMQEVKQLVDPLNLLNPGVILNADGNAHVMDLKTLTQVEQEVDKCMECGFCEQKCPSRDLTLTPRKRIVVRRELMKLKAEGNGSEYRELLGQYQYQGLDTCAVDGLCATACPVDINTGDLVKRLRRESHSPLANHIALLIAKNFKFVSHMVRFALVSGLLVNKLFGKGTMFRLTMGFRRLMPSFPIWTGQIALARGIPATTEAGPLKVVYFPTCISRLLGERDKGKKGVMQTLVDVAAKAGIAVLIPRKVDHNCCGQIYSSKGFKDAFSQSANDTIELLWSQTQQGLHPVVLDISSCTQTITGCRGVLSETNKSRFDALRFMDSIDFLYDMVLQRLKITQRKERIVLHNVCSLMKMKGLEDKLLALAKHFSKTVTQPLLAGCCGMAGDRGFLYPELTRAANAGQAAELKNLVFDGCYSSSKTCEMALSDAIGMDYLSVLYLVDECSDPLATSGIGSSSSNGS</sequence>
<evidence type="ECO:0000256" key="1">
    <source>
        <dbReference type="ARBA" id="ARBA00001974"/>
    </source>
</evidence>
<evidence type="ECO:0000259" key="11">
    <source>
        <dbReference type="PROSITE" id="PS51379"/>
    </source>
</evidence>
<keyword evidence="7" id="KW-0560">Oxidoreductase</keyword>
<dbReference type="PROSITE" id="PS51387">
    <property type="entry name" value="FAD_PCMH"/>
    <property type="match status" value="1"/>
</dbReference>
<dbReference type="InterPro" id="IPR009051">
    <property type="entry name" value="Helical_ferredxn"/>
</dbReference>
<keyword evidence="9" id="KW-0411">Iron-sulfur</keyword>
<dbReference type="GO" id="GO:0071949">
    <property type="term" value="F:FAD binding"/>
    <property type="evidence" value="ECO:0007669"/>
    <property type="project" value="InterPro"/>
</dbReference>
<evidence type="ECO:0000256" key="5">
    <source>
        <dbReference type="ARBA" id="ARBA00022827"/>
    </source>
</evidence>
<dbReference type="OrthoDB" id="9767256at2"/>
<evidence type="ECO:0000256" key="7">
    <source>
        <dbReference type="ARBA" id="ARBA00023002"/>
    </source>
</evidence>
<dbReference type="Gene3D" id="3.30.43.10">
    <property type="entry name" value="Uridine Diphospho-n-acetylenolpyruvylglucosamine Reductase, domain 2"/>
    <property type="match status" value="1"/>
</dbReference>
<evidence type="ECO:0000256" key="2">
    <source>
        <dbReference type="ARBA" id="ARBA00008000"/>
    </source>
</evidence>
<evidence type="ECO:0000256" key="9">
    <source>
        <dbReference type="ARBA" id="ARBA00023014"/>
    </source>
</evidence>
<keyword evidence="8" id="KW-0408">Iron</keyword>
<dbReference type="SUPFAM" id="SSF55103">
    <property type="entry name" value="FAD-linked oxidases, C-terminal domain"/>
    <property type="match status" value="1"/>
</dbReference>
<evidence type="ECO:0000256" key="10">
    <source>
        <dbReference type="ARBA" id="ARBA00038897"/>
    </source>
</evidence>
<dbReference type="InterPro" id="IPR016171">
    <property type="entry name" value="Vanillyl_alc_oxidase_C-sub2"/>
</dbReference>
<dbReference type="InterPro" id="IPR016164">
    <property type="entry name" value="FAD-linked_Oxase-like_C"/>
</dbReference>
<comment type="cofactor">
    <cofactor evidence="1">
        <name>FAD</name>
        <dbReference type="ChEBI" id="CHEBI:57692"/>
    </cofactor>
</comment>
<dbReference type="PANTHER" id="PTHR11748">
    <property type="entry name" value="D-LACTATE DEHYDROGENASE"/>
    <property type="match status" value="1"/>
</dbReference>
<dbReference type="InterPro" id="IPR004113">
    <property type="entry name" value="FAD-bd_oxidored_4_C"/>
</dbReference>
<dbReference type="EMBL" id="SJSK01000005">
    <property type="protein sequence ID" value="TCC88721.1"/>
    <property type="molecule type" value="Genomic_DNA"/>
</dbReference>
<dbReference type="InterPro" id="IPR017900">
    <property type="entry name" value="4Fe4S_Fe_S_CS"/>
</dbReference>
<dbReference type="Pfam" id="PF02754">
    <property type="entry name" value="CCG"/>
    <property type="match status" value="1"/>
</dbReference>
<dbReference type="InterPro" id="IPR016169">
    <property type="entry name" value="FAD-bd_PCMH_sub2"/>
</dbReference>
<dbReference type="PANTHER" id="PTHR11748:SF111">
    <property type="entry name" value="D-LACTATE DEHYDROGENASE, MITOCHONDRIAL-RELATED"/>
    <property type="match status" value="1"/>
</dbReference>
<dbReference type="Pfam" id="PF13183">
    <property type="entry name" value="Fer4_8"/>
    <property type="match status" value="1"/>
</dbReference>
<comment type="caution">
    <text evidence="13">The sequence shown here is derived from an EMBL/GenBank/DDBJ whole genome shotgun (WGS) entry which is preliminary data.</text>
</comment>
<evidence type="ECO:0000256" key="8">
    <source>
        <dbReference type="ARBA" id="ARBA00023004"/>
    </source>
</evidence>
<dbReference type="GO" id="GO:0046872">
    <property type="term" value="F:metal ion binding"/>
    <property type="evidence" value="ECO:0007669"/>
    <property type="project" value="UniProtKB-KW"/>
</dbReference>
<dbReference type="Proteomes" id="UP000292884">
    <property type="component" value="Unassembled WGS sequence"/>
</dbReference>
<dbReference type="SUPFAM" id="SSF56176">
    <property type="entry name" value="FAD-binding/transporter-associated domain-like"/>
    <property type="match status" value="1"/>
</dbReference>
<dbReference type="InterPro" id="IPR016167">
    <property type="entry name" value="FAD-bd_PCMH_sub1"/>
</dbReference>
<dbReference type="InterPro" id="IPR036318">
    <property type="entry name" value="FAD-bd_PCMH-like_sf"/>
</dbReference>
<dbReference type="PROSITE" id="PS00198">
    <property type="entry name" value="4FE4S_FER_1"/>
    <property type="match status" value="1"/>
</dbReference>
<dbReference type="Gene3D" id="1.10.45.10">
    <property type="entry name" value="Vanillyl-alcohol Oxidase, Chain A, domain 4"/>
    <property type="match status" value="1"/>
</dbReference>
<keyword evidence="4" id="KW-0479">Metal-binding</keyword>
<dbReference type="EC" id="1.1.2.4" evidence="10"/>
<dbReference type="InterPro" id="IPR017896">
    <property type="entry name" value="4Fe4S_Fe-S-bd"/>
</dbReference>
<dbReference type="GO" id="GO:0051536">
    <property type="term" value="F:iron-sulfur cluster binding"/>
    <property type="evidence" value="ECO:0007669"/>
    <property type="project" value="UniProtKB-KW"/>
</dbReference>
<feature type="domain" description="4Fe-4S ferredoxin-type" evidence="11">
    <location>
        <begin position="530"/>
        <end position="559"/>
    </location>
</feature>
<organism evidence="13 14">
    <name type="scientific">Pedobacter frigiditerrae</name>
    <dbReference type="NCBI Taxonomy" id="2530452"/>
    <lineage>
        <taxon>Bacteria</taxon>
        <taxon>Pseudomonadati</taxon>
        <taxon>Bacteroidota</taxon>
        <taxon>Sphingobacteriia</taxon>
        <taxon>Sphingobacteriales</taxon>
        <taxon>Sphingobacteriaceae</taxon>
        <taxon>Pedobacter</taxon>
    </lineage>
</organism>
<evidence type="ECO:0000313" key="14">
    <source>
        <dbReference type="Proteomes" id="UP000292884"/>
    </source>
</evidence>
<dbReference type="GO" id="GO:0004458">
    <property type="term" value="F:D-lactate dehydrogenase (cytochrome) activity"/>
    <property type="evidence" value="ECO:0007669"/>
    <property type="project" value="UniProtKB-EC"/>
</dbReference>
<dbReference type="RefSeq" id="WP_131554775.1">
    <property type="nucleotide sequence ID" value="NZ_SJSK01000005.1"/>
</dbReference>
<dbReference type="AlphaFoldDB" id="A0A4R0MPF6"/>
<dbReference type="Gene3D" id="3.30.465.10">
    <property type="match status" value="1"/>
</dbReference>
<keyword evidence="3" id="KW-0285">Flavoprotein</keyword>
<dbReference type="Pfam" id="PF02913">
    <property type="entry name" value="FAD-oxidase_C"/>
    <property type="match status" value="1"/>
</dbReference>
<evidence type="ECO:0000256" key="3">
    <source>
        <dbReference type="ARBA" id="ARBA00022630"/>
    </source>
</evidence>
<feature type="domain" description="FAD-binding PCMH-type" evidence="12">
    <location>
        <begin position="36"/>
        <end position="264"/>
    </location>
</feature>
<dbReference type="GO" id="GO:0008720">
    <property type="term" value="F:D-lactate dehydrogenase (NAD+) activity"/>
    <property type="evidence" value="ECO:0007669"/>
    <property type="project" value="TreeGrafter"/>
</dbReference>
<dbReference type="Gene3D" id="3.30.70.2740">
    <property type="match status" value="1"/>
</dbReference>
<name>A0A4R0MPF6_9SPHI</name>
<dbReference type="InterPro" id="IPR016166">
    <property type="entry name" value="FAD-bd_PCMH"/>
</dbReference>
<keyword evidence="6" id="KW-0809">Transit peptide</keyword>
<keyword evidence="14" id="KW-1185">Reference proteome</keyword>
<comment type="similarity">
    <text evidence="2">Belongs to the FAD-binding oxidoreductase/transferase type 4 family.</text>
</comment>
<reference evidence="13 14" key="1">
    <citation type="submission" date="2019-02" db="EMBL/GenBank/DDBJ databases">
        <title>Pedobacter sp. RP-1-13 sp. nov., isolated from Arctic soil.</title>
        <authorList>
            <person name="Dahal R.H."/>
        </authorList>
    </citation>
    <scope>NUCLEOTIDE SEQUENCE [LARGE SCALE GENOMIC DNA]</scope>
    <source>
        <strain evidence="13 14">RP-1-13</strain>
    </source>
</reference>
<dbReference type="Pfam" id="PF01565">
    <property type="entry name" value="FAD_binding_4"/>
    <property type="match status" value="1"/>
</dbReference>
<proteinExistence type="inferred from homology"/>
<dbReference type="GO" id="GO:1903457">
    <property type="term" value="P:lactate catabolic process"/>
    <property type="evidence" value="ECO:0007669"/>
    <property type="project" value="TreeGrafter"/>
</dbReference>
<dbReference type="PROSITE" id="PS51379">
    <property type="entry name" value="4FE4S_FER_2"/>
    <property type="match status" value="1"/>
</dbReference>
<dbReference type="InterPro" id="IPR006094">
    <property type="entry name" value="Oxid_FAD_bind_N"/>
</dbReference>
<evidence type="ECO:0000259" key="12">
    <source>
        <dbReference type="PROSITE" id="PS51387"/>
    </source>
</evidence>
<evidence type="ECO:0000256" key="6">
    <source>
        <dbReference type="ARBA" id="ARBA00022946"/>
    </source>
</evidence>
<dbReference type="InterPro" id="IPR004017">
    <property type="entry name" value="Cys_rich_dom"/>
</dbReference>
<dbReference type="SUPFAM" id="SSF46548">
    <property type="entry name" value="alpha-helical ferredoxin"/>
    <property type="match status" value="1"/>
</dbReference>
<gene>
    <name evidence="13" type="ORF">EZ428_18980</name>
</gene>